<protein>
    <submittedName>
        <fullName evidence="1">Uncharacterized protein</fullName>
    </submittedName>
</protein>
<keyword evidence="2" id="KW-1185">Reference proteome</keyword>
<gene>
    <name evidence="1" type="ORF">GCM10011491_20330</name>
</gene>
<dbReference type="GO" id="GO:0006355">
    <property type="term" value="P:regulation of DNA-templated transcription"/>
    <property type="evidence" value="ECO:0007669"/>
    <property type="project" value="InterPro"/>
</dbReference>
<organism evidence="1 2">
    <name type="scientific">Brucella endophytica</name>
    <dbReference type="NCBI Taxonomy" id="1963359"/>
    <lineage>
        <taxon>Bacteria</taxon>
        <taxon>Pseudomonadati</taxon>
        <taxon>Pseudomonadota</taxon>
        <taxon>Alphaproteobacteria</taxon>
        <taxon>Hyphomicrobiales</taxon>
        <taxon>Brucellaceae</taxon>
        <taxon>Brucella/Ochrobactrum group</taxon>
        <taxon>Brucella</taxon>
    </lineage>
</organism>
<dbReference type="AlphaFoldDB" id="A0A916SBC7"/>
<evidence type="ECO:0000313" key="2">
    <source>
        <dbReference type="Proteomes" id="UP000646478"/>
    </source>
</evidence>
<reference evidence="1" key="2">
    <citation type="submission" date="2020-09" db="EMBL/GenBank/DDBJ databases">
        <authorList>
            <person name="Sun Q."/>
            <person name="Zhou Y."/>
        </authorList>
    </citation>
    <scope>NUCLEOTIDE SEQUENCE</scope>
    <source>
        <strain evidence="1">CGMCC 1.15082</strain>
    </source>
</reference>
<accession>A0A916SBC7</accession>
<dbReference type="InterPro" id="IPR010985">
    <property type="entry name" value="Ribbon_hlx_hlx"/>
</dbReference>
<reference evidence="1" key="1">
    <citation type="journal article" date="2014" name="Int. J. Syst. Evol. Microbiol.">
        <title>Complete genome sequence of Corynebacterium casei LMG S-19264T (=DSM 44701T), isolated from a smear-ripened cheese.</title>
        <authorList>
            <consortium name="US DOE Joint Genome Institute (JGI-PGF)"/>
            <person name="Walter F."/>
            <person name="Albersmeier A."/>
            <person name="Kalinowski J."/>
            <person name="Ruckert C."/>
        </authorList>
    </citation>
    <scope>NUCLEOTIDE SEQUENCE</scope>
    <source>
        <strain evidence="1">CGMCC 1.15082</strain>
    </source>
</reference>
<name>A0A916SBC7_9HYPH</name>
<sequence>MSRSKKQWPSLPTDEAAEDFVAQADLSEYDWSAAEPVRYEFEKKAAALNMRIPQSLLDAVKAKAAAKGVPFTRYIRLLIEQDLSR</sequence>
<dbReference type="SUPFAM" id="SSF47598">
    <property type="entry name" value="Ribbon-helix-helix"/>
    <property type="match status" value="1"/>
</dbReference>
<comment type="caution">
    <text evidence="1">The sequence shown here is derived from an EMBL/GenBank/DDBJ whole genome shotgun (WGS) entry which is preliminary data.</text>
</comment>
<dbReference type="Proteomes" id="UP000646478">
    <property type="component" value="Unassembled WGS sequence"/>
</dbReference>
<proteinExistence type="predicted"/>
<dbReference type="EMBL" id="BMHH01000007">
    <property type="protein sequence ID" value="GGA92244.1"/>
    <property type="molecule type" value="Genomic_DNA"/>
</dbReference>
<evidence type="ECO:0000313" key="1">
    <source>
        <dbReference type="EMBL" id="GGA92244.1"/>
    </source>
</evidence>
<dbReference type="RefSeq" id="WP_188824074.1">
    <property type="nucleotide sequence ID" value="NZ_BMHH01000007.1"/>
</dbReference>
<dbReference type="Pfam" id="PF12441">
    <property type="entry name" value="CopG_antitoxin"/>
    <property type="match status" value="1"/>
</dbReference>
<dbReference type="InterPro" id="IPR022148">
    <property type="entry name" value="CopG_antitoxin"/>
</dbReference>